<dbReference type="EMBL" id="KZ613891">
    <property type="protein sequence ID" value="PMD53225.1"/>
    <property type="molecule type" value="Genomic_DNA"/>
</dbReference>
<protein>
    <submittedName>
        <fullName evidence="2">Uncharacterized protein</fullName>
    </submittedName>
</protein>
<keyword evidence="3" id="KW-1185">Reference proteome</keyword>
<gene>
    <name evidence="2" type="ORF">K444DRAFT_635577</name>
</gene>
<reference evidence="2 3" key="1">
    <citation type="submission" date="2016-04" db="EMBL/GenBank/DDBJ databases">
        <title>A degradative enzymes factory behind the ericoid mycorrhizal symbiosis.</title>
        <authorList>
            <consortium name="DOE Joint Genome Institute"/>
            <person name="Martino E."/>
            <person name="Morin E."/>
            <person name="Grelet G."/>
            <person name="Kuo A."/>
            <person name="Kohler A."/>
            <person name="Daghino S."/>
            <person name="Barry K."/>
            <person name="Choi C."/>
            <person name="Cichocki N."/>
            <person name="Clum A."/>
            <person name="Copeland A."/>
            <person name="Hainaut M."/>
            <person name="Haridas S."/>
            <person name="Labutti K."/>
            <person name="Lindquist E."/>
            <person name="Lipzen A."/>
            <person name="Khouja H.-R."/>
            <person name="Murat C."/>
            <person name="Ohm R."/>
            <person name="Olson A."/>
            <person name="Spatafora J."/>
            <person name="Veneault-Fourrey C."/>
            <person name="Henrissat B."/>
            <person name="Grigoriev I."/>
            <person name="Martin F."/>
            <person name="Perotto S."/>
        </authorList>
    </citation>
    <scope>NUCLEOTIDE SEQUENCE [LARGE SCALE GENOMIC DNA]</scope>
    <source>
        <strain evidence="2 3">E</strain>
    </source>
</reference>
<feature type="compositionally biased region" description="Polar residues" evidence="1">
    <location>
        <begin position="38"/>
        <end position="62"/>
    </location>
</feature>
<feature type="compositionally biased region" description="Polar residues" evidence="1">
    <location>
        <begin position="114"/>
        <end position="131"/>
    </location>
</feature>
<feature type="compositionally biased region" description="Polar residues" evidence="1">
    <location>
        <begin position="14"/>
        <end position="27"/>
    </location>
</feature>
<evidence type="ECO:0000313" key="2">
    <source>
        <dbReference type="EMBL" id="PMD53225.1"/>
    </source>
</evidence>
<accession>A0A2J6SR26</accession>
<dbReference type="InParanoid" id="A0A2J6SR26"/>
<dbReference type="Proteomes" id="UP000235371">
    <property type="component" value="Unassembled WGS sequence"/>
</dbReference>
<proteinExistence type="predicted"/>
<sequence length="308" mass="34410">MPEQDHPKMAVAHSTASQDPAHQSSHASGRFRCRVDNDNAQNRPSIQVTPASQSGRNNSAGQRTDAGYLVPPSRQGHRSSLIRESTTTPRPSEANNRQSVRSKQQDHSEPLHGTYSSTRHFRGSNSQTPNLSGLVRNRQEGYDGSSEPPIRTISLLPPDEAPPPNSSTRMSAAEADALCKKLTARIWHDDMSKMYDKVVKADKRGNVDDRLYQQLLDFFYCFLPMVTKAPPTDPVVVRQLDLENHRKILNLFGDGRSIRREAGKNDPHRWFSKPSDGSFKSRMEEGIRGLHAALRGKKGRGEHIAHKP</sequence>
<dbReference type="GeneID" id="36591960"/>
<evidence type="ECO:0000313" key="3">
    <source>
        <dbReference type="Proteomes" id="UP000235371"/>
    </source>
</evidence>
<dbReference type="AlphaFoldDB" id="A0A2J6SR26"/>
<feature type="compositionally biased region" description="Polar residues" evidence="1">
    <location>
        <begin position="82"/>
        <end position="102"/>
    </location>
</feature>
<name>A0A2J6SR26_9HELO</name>
<feature type="region of interest" description="Disordered" evidence="1">
    <location>
        <begin position="1"/>
        <end position="169"/>
    </location>
</feature>
<organism evidence="2 3">
    <name type="scientific">Hyaloscypha bicolor E</name>
    <dbReference type="NCBI Taxonomy" id="1095630"/>
    <lineage>
        <taxon>Eukaryota</taxon>
        <taxon>Fungi</taxon>
        <taxon>Dikarya</taxon>
        <taxon>Ascomycota</taxon>
        <taxon>Pezizomycotina</taxon>
        <taxon>Leotiomycetes</taxon>
        <taxon>Helotiales</taxon>
        <taxon>Hyaloscyphaceae</taxon>
        <taxon>Hyaloscypha</taxon>
        <taxon>Hyaloscypha bicolor</taxon>
    </lineage>
</organism>
<evidence type="ECO:0000256" key="1">
    <source>
        <dbReference type="SAM" id="MobiDB-lite"/>
    </source>
</evidence>
<dbReference type="OrthoDB" id="3554705at2759"/>
<dbReference type="RefSeq" id="XP_024730129.1">
    <property type="nucleotide sequence ID" value="XM_024883883.1"/>
</dbReference>